<dbReference type="AlphaFoldDB" id="A0A9Q0MHU9"/>
<dbReference type="Proteomes" id="UP001142055">
    <property type="component" value="Chromosome 1"/>
</dbReference>
<evidence type="ECO:0000313" key="1">
    <source>
        <dbReference type="EMBL" id="KAJ6225907.1"/>
    </source>
</evidence>
<feature type="non-terminal residue" evidence="1">
    <location>
        <position position="1"/>
    </location>
</feature>
<proteinExistence type="predicted"/>
<organism evidence="1 2">
    <name type="scientific">Blomia tropicalis</name>
    <name type="common">Mite</name>
    <dbReference type="NCBI Taxonomy" id="40697"/>
    <lineage>
        <taxon>Eukaryota</taxon>
        <taxon>Metazoa</taxon>
        <taxon>Ecdysozoa</taxon>
        <taxon>Arthropoda</taxon>
        <taxon>Chelicerata</taxon>
        <taxon>Arachnida</taxon>
        <taxon>Acari</taxon>
        <taxon>Acariformes</taxon>
        <taxon>Sarcoptiformes</taxon>
        <taxon>Astigmata</taxon>
        <taxon>Glycyphagoidea</taxon>
        <taxon>Echimyopodidae</taxon>
        <taxon>Blomia</taxon>
    </lineage>
</organism>
<reference evidence="1" key="1">
    <citation type="submission" date="2022-12" db="EMBL/GenBank/DDBJ databases">
        <title>Genome assemblies of Blomia tropicalis.</title>
        <authorList>
            <person name="Cui Y."/>
        </authorList>
    </citation>
    <scope>NUCLEOTIDE SEQUENCE</scope>
    <source>
        <tissue evidence="1">Adult mites</tissue>
    </source>
</reference>
<keyword evidence="2" id="KW-1185">Reference proteome</keyword>
<sequence length="61" mass="7079">GLKSVDKARFCGRIEPTNKRTVIIIIIGKVEGERTRFQVHWLPQFERESSSKTMSDEDDNE</sequence>
<comment type="caution">
    <text evidence="1">The sequence shown here is derived from an EMBL/GenBank/DDBJ whole genome shotgun (WGS) entry which is preliminary data.</text>
</comment>
<protein>
    <submittedName>
        <fullName evidence="1">Uncharacterized protein</fullName>
    </submittedName>
</protein>
<name>A0A9Q0MHU9_BLOTA</name>
<gene>
    <name evidence="1" type="ORF">RDWZM_004452</name>
</gene>
<dbReference type="EMBL" id="JAPWDV010000001">
    <property type="protein sequence ID" value="KAJ6225907.1"/>
    <property type="molecule type" value="Genomic_DNA"/>
</dbReference>
<accession>A0A9Q0MHU9</accession>
<evidence type="ECO:0000313" key="2">
    <source>
        <dbReference type="Proteomes" id="UP001142055"/>
    </source>
</evidence>